<evidence type="ECO:0000313" key="8">
    <source>
        <dbReference type="Proteomes" id="UP000092573"/>
    </source>
</evidence>
<dbReference type="GO" id="GO:0005524">
    <property type="term" value="F:ATP binding"/>
    <property type="evidence" value="ECO:0007669"/>
    <property type="project" value="InterPro"/>
</dbReference>
<keyword evidence="1" id="KW-0378">Hydrolase</keyword>
<keyword evidence="2" id="KW-0863">Zinc-finger</keyword>
<dbReference type="SMART" id="SM00487">
    <property type="entry name" value="DEXDc"/>
    <property type="match status" value="1"/>
</dbReference>
<dbReference type="PROSITE" id="PS51194">
    <property type="entry name" value="HELICASE_CTER"/>
    <property type="match status" value="1"/>
</dbReference>
<protein>
    <submittedName>
        <fullName evidence="7">Helicase SNF</fullName>
    </submittedName>
</protein>
<dbReference type="InterPro" id="IPR049730">
    <property type="entry name" value="SNF2/RAD54-like_C"/>
</dbReference>
<evidence type="ECO:0000256" key="3">
    <source>
        <dbReference type="SAM" id="MobiDB-lite"/>
    </source>
</evidence>
<dbReference type="CDD" id="cd18793">
    <property type="entry name" value="SF2_C_SNF"/>
    <property type="match status" value="1"/>
</dbReference>
<evidence type="ECO:0000259" key="4">
    <source>
        <dbReference type="PROSITE" id="PS50966"/>
    </source>
</evidence>
<dbReference type="PANTHER" id="PTHR10799">
    <property type="entry name" value="SNF2/RAD54 HELICASE FAMILY"/>
    <property type="match status" value="1"/>
</dbReference>
<keyword evidence="7" id="KW-0547">Nucleotide-binding</keyword>
<dbReference type="InterPro" id="IPR027417">
    <property type="entry name" value="P-loop_NTPase"/>
</dbReference>
<dbReference type="InterPro" id="IPR014001">
    <property type="entry name" value="Helicase_ATP-bd"/>
</dbReference>
<accession>A0A1B1N541</accession>
<dbReference type="Pfam" id="PF08455">
    <property type="entry name" value="SNF2_assoc"/>
    <property type="match status" value="1"/>
</dbReference>
<keyword evidence="7" id="KW-0067">ATP-binding</keyword>
<name>A0A1B1N541_9BACL</name>
<dbReference type="EMBL" id="CP014167">
    <property type="protein sequence ID" value="ANS76543.1"/>
    <property type="molecule type" value="Genomic_DNA"/>
</dbReference>
<evidence type="ECO:0000259" key="5">
    <source>
        <dbReference type="PROSITE" id="PS51192"/>
    </source>
</evidence>
<sequence length="1133" mass="127295">MSIKLTKKSIKQWCGAYAYQKGERINRGQKVSFIQFEEGTGRYTAEVTHQGRHQAQLDLEKLSRNGRPEAVCSCPTLDSYDAYCCHVAAVLLRLYELQQADNDRLGVSRESGALLAPAGVGRPAPRTPDGLTPSAPASLGLNQPESGGDSPAPAFALAERLLGLFEDRPVRPVHNRTLVETRSLLQVEFIIKLLEFNPHTALFGIELKVGPKSLYIVKNIASFLDQLRRGESAVLAPRFSYDPELHSFAAEDEAILQLLGEGLQDRALYRDTDRLGAIFAPGASSGRQLLLPPQVWKNLLPLLLRAPKVTLMDGGQKYEGISVSEEPLPLRFELDKAGSGSEDYEWRAEGLERIKVLEPYRLAFLEGRLLPLSSKTCKQLAELKAILEEGISKGDSLAVQVPGSHIEAFMKKAVPGFKRLGSVSIAPAVAGKVTQAPLQAKLYLDRVRDRLLAAVEFQYDTVVINPLEEERTQPGSHRILVRDAEKEQQILDILEQQPFTKTEAGYYMDEEEPEFHFLYTVVPQLEKLLKVYATTAVKIRVHKLDELPKVSLQVSATETLNWLEFRLNMGWIPETEIRSLIKSLEEKRRYYRLPSGSLLPLDSGELQEMAEFLKETGLLHHEIEGNKIRLPLTRGLPLISPSSGSGIVKLDRPVRQLLDNLRNPDNLDFPVPASLSPVLRDYQKLGYQWLKTLAHYGFGGILADDMGLGKTLQSIAYIASVLPEIRQQNRPALVISPGSLIYNWRDELRKFAPDIRVLIADGTQTERAAKLRRLEEVDIVVTSYPLLLRDQEQYAKGPFHTLILDEAQAFKNPGTQTARAVKSIQAGFRFALTGTPVENRLEELWSIFHVVFPALFQDLKTFGNLTRKEVAKRAKPFMLRRWKRDVLQDLPEKIESMKPTELLPEQKKLYAAYLAKLQQDTLKHLSVDGYQKSRIKILAGLTRLRQICCHPALFVEGYKGSSAKLEQLMEIVEEGRANRKRMLIFSQFTEMLGLIGGALDDVGIPYFYLDGSTPARERVELCRRFNEGEMDVFLISMKAGGTGLNLTGADTVILYDLWWNPAVEQQAADRAHRMGQKEVVQVIRLIAKDTMEEKMYELQHNKKQLIDEVMGQGGEAAGGSSLTEQELREILML</sequence>
<dbReference type="AlphaFoldDB" id="A0A1B1N541"/>
<dbReference type="SMART" id="SM00490">
    <property type="entry name" value="HELICc"/>
    <property type="match status" value="1"/>
</dbReference>
<feature type="domain" description="SWIM-type" evidence="4">
    <location>
        <begin position="57"/>
        <end position="95"/>
    </location>
</feature>
<gene>
    <name evidence="7" type="ORF">AWM70_19805</name>
</gene>
<dbReference type="GO" id="GO:0016787">
    <property type="term" value="F:hydrolase activity"/>
    <property type="evidence" value="ECO:0007669"/>
    <property type="project" value="UniProtKB-KW"/>
</dbReference>
<dbReference type="InterPro" id="IPR000330">
    <property type="entry name" value="SNF2_N"/>
</dbReference>
<keyword evidence="7" id="KW-0347">Helicase</keyword>
<evidence type="ECO:0000256" key="1">
    <source>
        <dbReference type="ARBA" id="ARBA00022801"/>
    </source>
</evidence>
<feature type="domain" description="Helicase C-terminal" evidence="6">
    <location>
        <begin position="964"/>
        <end position="1128"/>
    </location>
</feature>
<keyword evidence="8" id="KW-1185">Reference proteome</keyword>
<dbReference type="Gene3D" id="3.40.50.300">
    <property type="entry name" value="P-loop containing nucleotide triphosphate hydrolases"/>
    <property type="match status" value="1"/>
</dbReference>
<reference evidence="7 8" key="1">
    <citation type="submission" date="2016-01" db="EMBL/GenBank/DDBJ databases">
        <title>Complete Genome Sequence of Paenibacillus yonginensis DCY84, a novel Plant Growth-Promoting Bacteria with Elicitation of Induced Systemic Resistance.</title>
        <authorList>
            <person name="Kim Y.J."/>
            <person name="Yang D.C."/>
            <person name="Sukweenadhi J."/>
        </authorList>
    </citation>
    <scope>NUCLEOTIDE SEQUENCE [LARGE SCALE GENOMIC DNA]</scope>
    <source>
        <strain evidence="7 8">DCY84</strain>
    </source>
</reference>
<dbReference type="RefSeq" id="WP_068699299.1">
    <property type="nucleotide sequence ID" value="NZ_CP014167.1"/>
</dbReference>
<feature type="region of interest" description="Disordered" evidence="3">
    <location>
        <begin position="116"/>
        <end position="150"/>
    </location>
</feature>
<evidence type="ECO:0000256" key="2">
    <source>
        <dbReference type="PROSITE-ProRule" id="PRU00325"/>
    </source>
</evidence>
<dbReference type="GO" id="GO:0004386">
    <property type="term" value="F:helicase activity"/>
    <property type="evidence" value="ECO:0007669"/>
    <property type="project" value="UniProtKB-KW"/>
</dbReference>
<feature type="domain" description="Helicase ATP-binding" evidence="5">
    <location>
        <begin position="691"/>
        <end position="854"/>
    </location>
</feature>
<dbReference type="SUPFAM" id="SSF52540">
    <property type="entry name" value="P-loop containing nucleoside triphosphate hydrolases"/>
    <property type="match status" value="2"/>
</dbReference>
<dbReference type="InterPro" id="IPR001650">
    <property type="entry name" value="Helicase_C-like"/>
</dbReference>
<dbReference type="STRING" id="1462996.AWM70_19805"/>
<dbReference type="Pfam" id="PF00176">
    <property type="entry name" value="SNF2-rel_dom"/>
    <property type="match status" value="1"/>
</dbReference>
<dbReference type="Pfam" id="PF04434">
    <property type="entry name" value="SWIM"/>
    <property type="match status" value="1"/>
</dbReference>
<dbReference type="Proteomes" id="UP000092573">
    <property type="component" value="Chromosome"/>
</dbReference>
<dbReference type="PROSITE" id="PS51192">
    <property type="entry name" value="HELICASE_ATP_BIND_1"/>
    <property type="match status" value="1"/>
</dbReference>
<dbReference type="InterPro" id="IPR007527">
    <property type="entry name" value="Znf_SWIM"/>
</dbReference>
<organism evidence="7 8">
    <name type="scientific">Paenibacillus yonginensis</name>
    <dbReference type="NCBI Taxonomy" id="1462996"/>
    <lineage>
        <taxon>Bacteria</taxon>
        <taxon>Bacillati</taxon>
        <taxon>Bacillota</taxon>
        <taxon>Bacilli</taxon>
        <taxon>Bacillales</taxon>
        <taxon>Paenibacillaceae</taxon>
        <taxon>Paenibacillus</taxon>
    </lineage>
</organism>
<evidence type="ECO:0000313" key="7">
    <source>
        <dbReference type="EMBL" id="ANS76543.1"/>
    </source>
</evidence>
<dbReference type="InterPro" id="IPR038718">
    <property type="entry name" value="SNF2-like_sf"/>
</dbReference>
<dbReference type="Gene3D" id="3.40.50.10810">
    <property type="entry name" value="Tandem AAA-ATPase domain"/>
    <property type="match status" value="1"/>
</dbReference>
<dbReference type="GO" id="GO:0008270">
    <property type="term" value="F:zinc ion binding"/>
    <property type="evidence" value="ECO:0007669"/>
    <property type="project" value="UniProtKB-KW"/>
</dbReference>
<dbReference type="InterPro" id="IPR013663">
    <property type="entry name" value="Helicase_SWF/SNF/SWI_bac"/>
</dbReference>
<dbReference type="Pfam" id="PF00271">
    <property type="entry name" value="Helicase_C"/>
    <property type="match status" value="1"/>
</dbReference>
<dbReference type="FunFam" id="3.40.50.300:FF:000533">
    <property type="entry name" value="Helicase, Snf2 family"/>
    <property type="match status" value="1"/>
</dbReference>
<proteinExistence type="predicted"/>
<dbReference type="PROSITE" id="PS50966">
    <property type="entry name" value="ZF_SWIM"/>
    <property type="match status" value="1"/>
</dbReference>
<keyword evidence="2" id="KW-0862">Zinc</keyword>
<keyword evidence="2" id="KW-0479">Metal-binding</keyword>
<evidence type="ECO:0000259" key="6">
    <source>
        <dbReference type="PROSITE" id="PS51194"/>
    </source>
</evidence>
<dbReference type="KEGG" id="pyg:AWM70_19805"/>
<dbReference type="OrthoDB" id="9760715at2"/>